<dbReference type="RefSeq" id="WP_193182524.1">
    <property type="nucleotide sequence ID" value="NZ_JACVXA010000029.1"/>
</dbReference>
<accession>A0A8J7CKD7</accession>
<dbReference type="GO" id="GO:0003681">
    <property type="term" value="F:bent DNA binding"/>
    <property type="evidence" value="ECO:0007669"/>
    <property type="project" value="TreeGrafter"/>
</dbReference>
<dbReference type="EMBL" id="JACVXA010000029">
    <property type="protein sequence ID" value="MBE3638671.1"/>
    <property type="molecule type" value="Genomic_DNA"/>
</dbReference>
<sequence length="104" mass="11831">MVDISKLSRDELEDLKVQIDKRMAEVEKEQKDAALAEMREIAQRHGVTLEEIVQMERASASPTGALPKYRDPENPKNTWTGRGRKPKWLVLALEEGANIEDFAI</sequence>
<dbReference type="GO" id="GO:0001217">
    <property type="term" value="F:DNA-binding transcription repressor activity"/>
    <property type="evidence" value="ECO:0007669"/>
    <property type="project" value="TreeGrafter"/>
</dbReference>
<dbReference type="Proteomes" id="UP000609121">
    <property type="component" value="Unassembled WGS sequence"/>
</dbReference>
<keyword evidence="3" id="KW-0963">Cytoplasm</keyword>
<dbReference type="GO" id="GO:0000976">
    <property type="term" value="F:transcription cis-regulatory region binding"/>
    <property type="evidence" value="ECO:0007669"/>
    <property type="project" value="TreeGrafter"/>
</dbReference>
<keyword evidence="5" id="KW-0175">Coiled coil</keyword>
<organism evidence="8 9">
    <name type="scientific">Mangrovicoccus algicola</name>
    <dbReference type="NCBI Taxonomy" id="2771008"/>
    <lineage>
        <taxon>Bacteria</taxon>
        <taxon>Pseudomonadati</taxon>
        <taxon>Pseudomonadota</taxon>
        <taxon>Alphaproteobacteria</taxon>
        <taxon>Rhodobacterales</taxon>
        <taxon>Paracoccaceae</taxon>
        <taxon>Mangrovicoccus</taxon>
    </lineage>
</organism>
<evidence type="ECO:0000256" key="4">
    <source>
        <dbReference type="ARBA" id="ARBA00023125"/>
    </source>
</evidence>
<evidence type="ECO:0000313" key="9">
    <source>
        <dbReference type="Proteomes" id="UP000609121"/>
    </source>
</evidence>
<dbReference type="SMART" id="SM00528">
    <property type="entry name" value="HNS"/>
    <property type="match status" value="1"/>
</dbReference>
<evidence type="ECO:0000259" key="7">
    <source>
        <dbReference type="SMART" id="SM00528"/>
    </source>
</evidence>
<dbReference type="Gene3D" id="4.10.430.10">
    <property type="entry name" value="Histone-like protein H-NS, C-terminal domain"/>
    <property type="match status" value="1"/>
</dbReference>
<proteinExistence type="inferred from homology"/>
<dbReference type="GO" id="GO:0003680">
    <property type="term" value="F:minor groove of adenine-thymine-rich DNA binding"/>
    <property type="evidence" value="ECO:0007669"/>
    <property type="project" value="TreeGrafter"/>
</dbReference>
<name>A0A8J7CKD7_9RHOB</name>
<evidence type="ECO:0000256" key="2">
    <source>
        <dbReference type="ARBA" id="ARBA00010610"/>
    </source>
</evidence>
<evidence type="ECO:0000313" key="8">
    <source>
        <dbReference type="EMBL" id="MBE3638671.1"/>
    </source>
</evidence>
<keyword evidence="9" id="KW-1185">Reference proteome</keyword>
<keyword evidence="4" id="KW-0238">DNA-binding</keyword>
<comment type="similarity">
    <text evidence="2">Belongs to the histone-like protein H-NS family.</text>
</comment>
<dbReference type="PANTHER" id="PTHR38097:SF2">
    <property type="entry name" value="DNA-BINDING PROTEIN STPA"/>
    <property type="match status" value="1"/>
</dbReference>
<dbReference type="GO" id="GO:0032993">
    <property type="term" value="C:protein-DNA complex"/>
    <property type="evidence" value="ECO:0007669"/>
    <property type="project" value="TreeGrafter"/>
</dbReference>
<protein>
    <submittedName>
        <fullName evidence="8">H-NS histone family protein</fullName>
    </submittedName>
</protein>
<dbReference type="SUPFAM" id="SSF81273">
    <property type="entry name" value="H-NS histone-like proteins"/>
    <property type="match status" value="1"/>
</dbReference>
<reference evidence="8" key="1">
    <citation type="submission" date="2020-09" db="EMBL/GenBank/DDBJ databases">
        <title>A novel bacterium of genus Mangrovicoccus, isolated from South China Sea.</title>
        <authorList>
            <person name="Huang H."/>
            <person name="Mo K."/>
            <person name="Hu Y."/>
        </authorList>
    </citation>
    <scope>NUCLEOTIDE SEQUENCE</scope>
    <source>
        <strain evidence="8">HB182678</strain>
    </source>
</reference>
<feature type="domain" description="DNA-binding protein H-NS-like C-terminal" evidence="7">
    <location>
        <begin position="58"/>
        <end position="104"/>
    </location>
</feature>
<evidence type="ECO:0000256" key="5">
    <source>
        <dbReference type="SAM" id="Coils"/>
    </source>
</evidence>
<dbReference type="Pfam" id="PF00816">
    <property type="entry name" value="Histone_HNS"/>
    <property type="match status" value="1"/>
</dbReference>
<gene>
    <name evidence="8" type="ORF">ICN82_10690</name>
</gene>
<dbReference type="GO" id="GO:0009295">
    <property type="term" value="C:nucleoid"/>
    <property type="evidence" value="ECO:0007669"/>
    <property type="project" value="UniProtKB-SubCell"/>
</dbReference>
<comment type="subcellular location">
    <subcellularLocation>
        <location evidence="1">Cytoplasm</location>
        <location evidence="1">Nucleoid</location>
    </subcellularLocation>
</comment>
<comment type="caution">
    <text evidence="8">The sequence shown here is derived from an EMBL/GenBank/DDBJ whole genome shotgun (WGS) entry which is preliminary data.</text>
</comment>
<dbReference type="InterPro" id="IPR037150">
    <property type="entry name" value="H-NS_C_dom_sf"/>
</dbReference>
<dbReference type="GO" id="GO:0005829">
    <property type="term" value="C:cytosol"/>
    <property type="evidence" value="ECO:0007669"/>
    <property type="project" value="TreeGrafter"/>
</dbReference>
<dbReference type="InterPro" id="IPR027444">
    <property type="entry name" value="H-NS_C_dom"/>
</dbReference>
<dbReference type="PANTHER" id="PTHR38097">
    <property type="match status" value="1"/>
</dbReference>
<feature type="coiled-coil region" evidence="5">
    <location>
        <begin position="9"/>
        <end position="44"/>
    </location>
</feature>
<feature type="region of interest" description="Disordered" evidence="6">
    <location>
        <begin position="58"/>
        <end position="81"/>
    </location>
</feature>
<dbReference type="AlphaFoldDB" id="A0A8J7CKD7"/>
<evidence type="ECO:0000256" key="3">
    <source>
        <dbReference type="ARBA" id="ARBA00022490"/>
    </source>
</evidence>
<evidence type="ECO:0000256" key="1">
    <source>
        <dbReference type="ARBA" id="ARBA00004453"/>
    </source>
</evidence>
<evidence type="ECO:0000256" key="6">
    <source>
        <dbReference type="SAM" id="MobiDB-lite"/>
    </source>
</evidence>